<evidence type="ECO:0000313" key="15">
    <source>
        <dbReference type="Proteomes" id="UP000306236"/>
    </source>
</evidence>
<keyword evidence="4" id="KW-0597">Phosphoprotein</keyword>
<dbReference type="InterPro" id="IPR036890">
    <property type="entry name" value="HATPase_C_sf"/>
</dbReference>
<evidence type="ECO:0000256" key="1">
    <source>
        <dbReference type="ARBA" id="ARBA00000085"/>
    </source>
</evidence>
<keyword evidence="8 11" id="KW-1133">Transmembrane helix</keyword>
<dbReference type="Gene3D" id="3.30.565.10">
    <property type="entry name" value="Histidine kinase-like ATPase, C-terminal domain"/>
    <property type="match status" value="1"/>
</dbReference>
<evidence type="ECO:0000256" key="5">
    <source>
        <dbReference type="ARBA" id="ARBA00022679"/>
    </source>
</evidence>
<evidence type="ECO:0000256" key="10">
    <source>
        <dbReference type="ARBA" id="ARBA00023136"/>
    </source>
</evidence>
<protein>
    <recommendedName>
        <fullName evidence="3">histidine kinase</fullName>
        <ecNumber evidence="3">2.7.13.3</ecNumber>
    </recommendedName>
</protein>
<dbReference type="SMART" id="SM00388">
    <property type="entry name" value="HisKA"/>
    <property type="match status" value="1"/>
</dbReference>
<dbReference type="InterPro" id="IPR004358">
    <property type="entry name" value="Sig_transdc_His_kin-like_C"/>
</dbReference>
<evidence type="ECO:0000256" key="9">
    <source>
        <dbReference type="ARBA" id="ARBA00023012"/>
    </source>
</evidence>
<comment type="subcellular location">
    <subcellularLocation>
        <location evidence="2">Membrane</location>
    </subcellularLocation>
</comment>
<dbReference type="InterPro" id="IPR003660">
    <property type="entry name" value="HAMP_dom"/>
</dbReference>
<dbReference type="PROSITE" id="PS50109">
    <property type="entry name" value="HIS_KIN"/>
    <property type="match status" value="1"/>
</dbReference>
<dbReference type="SMART" id="SM00387">
    <property type="entry name" value="HATPase_c"/>
    <property type="match status" value="1"/>
</dbReference>
<evidence type="ECO:0000259" key="12">
    <source>
        <dbReference type="PROSITE" id="PS50109"/>
    </source>
</evidence>
<dbReference type="InterPro" id="IPR005467">
    <property type="entry name" value="His_kinase_dom"/>
</dbReference>
<dbReference type="CDD" id="cd00075">
    <property type="entry name" value="HATPase"/>
    <property type="match status" value="1"/>
</dbReference>
<keyword evidence="7 14" id="KW-0418">Kinase</keyword>
<gene>
    <name evidence="14" type="ORF">E8K88_05955</name>
</gene>
<dbReference type="GO" id="GO:0005886">
    <property type="term" value="C:plasma membrane"/>
    <property type="evidence" value="ECO:0007669"/>
    <property type="project" value="TreeGrafter"/>
</dbReference>
<feature type="domain" description="HAMP" evidence="13">
    <location>
        <begin position="145"/>
        <end position="193"/>
    </location>
</feature>
<comment type="catalytic activity">
    <reaction evidence="1">
        <text>ATP + protein L-histidine = ADP + protein N-phospho-L-histidine.</text>
        <dbReference type="EC" id="2.7.13.3"/>
    </reaction>
</comment>
<accession>A0A4S5BU57</accession>
<keyword evidence="5" id="KW-0808">Transferase</keyword>
<evidence type="ECO:0000256" key="4">
    <source>
        <dbReference type="ARBA" id="ARBA00022553"/>
    </source>
</evidence>
<dbReference type="SUPFAM" id="SSF47384">
    <property type="entry name" value="Homodimeric domain of signal transducing histidine kinase"/>
    <property type="match status" value="1"/>
</dbReference>
<evidence type="ECO:0000256" key="2">
    <source>
        <dbReference type="ARBA" id="ARBA00004370"/>
    </source>
</evidence>
<reference evidence="14 15" key="1">
    <citation type="submission" date="2019-04" db="EMBL/GenBank/DDBJ databases">
        <title>Lampropedia sp YIM MLB12 draf genome.</title>
        <authorList>
            <person name="Wang Y.-X."/>
        </authorList>
    </citation>
    <scope>NUCLEOTIDE SEQUENCE [LARGE SCALE GENOMIC DNA]</scope>
    <source>
        <strain evidence="14 15">YIM MLB12</strain>
    </source>
</reference>
<dbReference type="PRINTS" id="PR00344">
    <property type="entry name" value="BCTRLSENSOR"/>
</dbReference>
<dbReference type="RefSeq" id="WP_136405745.1">
    <property type="nucleotide sequence ID" value="NZ_SSWX01000006.1"/>
</dbReference>
<dbReference type="PANTHER" id="PTHR45436">
    <property type="entry name" value="SENSOR HISTIDINE KINASE YKOH"/>
    <property type="match status" value="1"/>
</dbReference>
<dbReference type="EC" id="2.7.13.3" evidence="3"/>
<dbReference type="PANTHER" id="PTHR45436:SF16">
    <property type="entry name" value="HISTIDINE KINASE"/>
    <property type="match status" value="1"/>
</dbReference>
<dbReference type="Gene3D" id="6.10.340.10">
    <property type="match status" value="1"/>
</dbReference>
<evidence type="ECO:0000256" key="8">
    <source>
        <dbReference type="ARBA" id="ARBA00022989"/>
    </source>
</evidence>
<organism evidence="14 15">
    <name type="scientific">Lampropedia aestuarii</name>
    <dbReference type="NCBI Taxonomy" id="2562762"/>
    <lineage>
        <taxon>Bacteria</taxon>
        <taxon>Pseudomonadati</taxon>
        <taxon>Pseudomonadota</taxon>
        <taxon>Betaproteobacteria</taxon>
        <taxon>Burkholderiales</taxon>
        <taxon>Comamonadaceae</taxon>
        <taxon>Lampropedia</taxon>
    </lineage>
</organism>
<dbReference type="InterPro" id="IPR003594">
    <property type="entry name" value="HATPase_dom"/>
</dbReference>
<dbReference type="GO" id="GO:0000155">
    <property type="term" value="F:phosphorelay sensor kinase activity"/>
    <property type="evidence" value="ECO:0007669"/>
    <property type="project" value="InterPro"/>
</dbReference>
<sequence length="412" mass="45592">MTLKTRITISFVLLMAAVMLLVASVAHLAYVAMEQYIFGESMRNEAQWLALALQQGYALEVPPGRQLYDALSVPQALRNYPLGVHELDQPEPWHLLVFESNDQRYYLLQDSTYFEHLEPMVDAFMLLIVVLCIVSAFWIGRLTSARVIAPIKQLADAVEHQAQPLPFEQASDEMGQLARAFAAHKHTLEQFLQREQAFASDASHELRTPLAIIGGAAETIAHQLPTDSRLLGSAERIVRTTEEMQRQLSCLLLLSRAPETIAHTKVSLRPLVEECVTRARPWLGQKPVALHLDAPEEVTLHTNAELARSVIWNLLRNACQYTQQGQVRISLSASRLAIADTGPGLPPELNPHGAERFAPSVSQGGEGLGLSIVLRIAEHLGWQMQVDSSEHGCCFTLLMGHSSPALANTDAK</sequence>
<evidence type="ECO:0000256" key="3">
    <source>
        <dbReference type="ARBA" id="ARBA00012438"/>
    </source>
</evidence>
<dbReference type="Gene3D" id="1.10.287.130">
    <property type="match status" value="1"/>
</dbReference>
<dbReference type="InterPro" id="IPR050428">
    <property type="entry name" value="TCS_sensor_his_kinase"/>
</dbReference>
<evidence type="ECO:0000256" key="6">
    <source>
        <dbReference type="ARBA" id="ARBA00022692"/>
    </source>
</evidence>
<dbReference type="InterPro" id="IPR003661">
    <property type="entry name" value="HisK_dim/P_dom"/>
</dbReference>
<feature type="transmembrane region" description="Helical" evidence="11">
    <location>
        <begin position="12"/>
        <end position="33"/>
    </location>
</feature>
<dbReference type="CDD" id="cd00082">
    <property type="entry name" value="HisKA"/>
    <property type="match status" value="1"/>
</dbReference>
<dbReference type="SUPFAM" id="SSF55874">
    <property type="entry name" value="ATPase domain of HSP90 chaperone/DNA topoisomerase II/histidine kinase"/>
    <property type="match status" value="1"/>
</dbReference>
<evidence type="ECO:0000313" key="14">
    <source>
        <dbReference type="EMBL" id="THJ34535.1"/>
    </source>
</evidence>
<dbReference type="InterPro" id="IPR036097">
    <property type="entry name" value="HisK_dim/P_sf"/>
</dbReference>
<keyword evidence="10 11" id="KW-0472">Membrane</keyword>
<feature type="transmembrane region" description="Helical" evidence="11">
    <location>
        <begin position="123"/>
        <end position="142"/>
    </location>
</feature>
<dbReference type="PROSITE" id="PS50885">
    <property type="entry name" value="HAMP"/>
    <property type="match status" value="1"/>
</dbReference>
<proteinExistence type="predicted"/>
<evidence type="ECO:0000256" key="11">
    <source>
        <dbReference type="SAM" id="Phobius"/>
    </source>
</evidence>
<keyword evidence="9" id="KW-0902">Two-component regulatory system</keyword>
<keyword evidence="15" id="KW-1185">Reference proteome</keyword>
<dbReference type="AlphaFoldDB" id="A0A4S5BU57"/>
<keyword evidence="6 11" id="KW-0812">Transmembrane</keyword>
<dbReference type="CDD" id="cd06225">
    <property type="entry name" value="HAMP"/>
    <property type="match status" value="1"/>
</dbReference>
<dbReference type="Pfam" id="PF00512">
    <property type="entry name" value="HisKA"/>
    <property type="match status" value="1"/>
</dbReference>
<dbReference type="EMBL" id="SSWX01000006">
    <property type="protein sequence ID" value="THJ34535.1"/>
    <property type="molecule type" value="Genomic_DNA"/>
</dbReference>
<comment type="caution">
    <text evidence="14">The sequence shown here is derived from an EMBL/GenBank/DDBJ whole genome shotgun (WGS) entry which is preliminary data.</text>
</comment>
<dbReference type="Proteomes" id="UP000306236">
    <property type="component" value="Unassembled WGS sequence"/>
</dbReference>
<feature type="domain" description="Histidine kinase" evidence="12">
    <location>
        <begin position="201"/>
        <end position="403"/>
    </location>
</feature>
<evidence type="ECO:0000259" key="13">
    <source>
        <dbReference type="PROSITE" id="PS50885"/>
    </source>
</evidence>
<name>A0A4S5BU57_9BURK</name>
<dbReference type="Pfam" id="PF02518">
    <property type="entry name" value="HATPase_c"/>
    <property type="match status" value="1"/>
</dbReference>
<dbReference type="OrthoDB" id="9121563at2"/>
<evidence type="ECO:0000256" key="7">
    <source>
        <dbReference type="ARBA" id="ARBA00022777"/>
    </source>
</evidence>